<comment type="caution">
    <text evidence="15">The sequence shown here is derived from an EMBL/GenBank/DDBJ whole genome shotgun (WGS) entry which is preliminary data.</text>
</comment>
<dbReference type="InterPro" id="IPR006318">
    <property type="entry name" value="PTS_EI-like"/>
</dbReference>
<dbReference type="InterPro" id="IPR040442">
    <property type="entry name" value="Pyrv_kinase-like_dom_sf"/>
</dbReference>
<evidence type="ECO:0000256" key="13">
    <source>
        <dbReference type="ARBA" id="ARBA00022842"/>
    </source>
</evidence>
<dbReference type="InterPro" id="IPR036637">
    <property type="entry name" value="Phosphohistidine_dom_sf"/>
</dbReference>
<comment type="catalytic activity">
    <reaction evidence="1">
        <text>L-histidyl-[protein] + phosphoenolpyruvate = N(pros)-phospho-L-histidyl-[protein] + pyruvate</text>
        <dbReference type="Rhea" id="RHEA:23880"/>
        <dbReference type="Rhea" id="RHEA-COMP:9745"/>
        <dbReference type="Rhea" id="RHEA-COMP:9746"/>
        <dbReference type="ChEBI" id="CHEBI:15361"/>
        <dbReference type="ChEBI" id="CHEBI:29979"/>
        <dbReference type="ChEBI" id="CHEBI:58702"/>
        <dbReference type="ChEBI" id="CHEBI:64837"/>
        <dbReference type="EC" id="2.7.3.9"/>
    </reaction>
</comment>
<evidence type="ECO:0000256" key="4">
    <source>
        <dbReference type="ARBA" id="ARBA00007837"/>
    </source>
</evidence>
<dbReference type="RefSeq" id="WP_119531934.1">
    <property type="nucleotide sequence ID" value="NZ_QXTF01000001.1"/>
</dbReference>
<protein>
    <recommendedName>
        <fullName evidence="5">phosphoenolpyruvate--protein phosphotransferase</fullName>
        <ecNumber evidence="5">2.7.3.9</ecNumber>
    </recommendedName>
</protein>
<dbReference type="Pfam" id="PF01590">
    <property type="entry name" value="GAF"/>
    <property type="match status" value="1"/>
</dbReference>
<evidence type="ECO:0000256" key="10">
    <source>
        <dbReference type="ARBA" id="ARBA00022683"/>
    </source>
</evidence>
<dbReference type="InterPro" id="IPR008279">
    <property type="entry name" value="PEP-util_enz_mobile_dom"/>
</dbReference>
<evidence type="ECO:0000256" key="7">
    <source>
        <dbReference type="ARBA" id="ARBA00022490"/>
    </source>
</evidence>
<comment type="subcellular location">
    <subcellularLocation>
        <location evidence="3">Cytoplasm</location>
    </subcellularLocation>
</comment>
<dbReference type="EMBL" id="QXTF01000001">
    <property type="protein sequence ID" value="RIX32213.1"/>
    <property type="molecule type" value="Genomic_DNA"/>
</dbReference>
<dbReference type="SMART" id="SM00065">
    <property type="entry name" value="GAF"/>
    <property type="match status" value="1"/>
</dbReference>
<dbReference type="EC" id="2.7.3.9" evidence="5"/>
<evidence type="ECO:0000256" key="6">
    <source>
        <dbReference type="ARBA" id="ARBA00022448"/>
    </source>
</evidence>
<evidence type="ECO:0000256" key="5">
    <source>
        <dbReference type="ARBA" id="ARBA00012232"/>
    </source>
</evidence>
<comment type="similarity">
    <text evidence="4">Belongs to the PEP-utilizing enzyme family.</text>
</comment>
<dbReference type="GO" id="GO:0009401">
    <property type="term" value="P:phosphoenolpyruvate-dependent sugar phosphotransferase system"/>
    <property type="evidence" value="ECO:0007669"/>
    <property type="project" value="UniProtKB-KW"/>
</dbReference>
<dbReference type="InterPro" id="IPR003018">
    <property type="entry name" value="GAF"/>
</dbReference>
<dbReference type="Gene3D" id="3.50.30.10">
    <property type="entry name" value="Phosphohistidine domain"/>
    <property type="match status" value="1"/>
</dbReference>
<dbReference type="InterPro" id="IPR008731">
    <property type="entry name" value="PTS_EIN"/>
</dbReference>
<keyword evidence="11" id="KW-0479">Metal-binding</keyword>
<feature type="domain" description="GAF" evidence="14">
    <location>
        <begin position="25"/>
        <end position="170"/>
    </location>
</feature>
<dbReference type="PANTHER" id="PTHR46244:SF6">
    <property type="entry name" value="PHOSPHOENOLPYRUVATE-PROTEIN PHOSPHOTRANSFERASE"/>
    <property type="match status" value="1"/>
</dbReference>
<dbReference type="InterPro" id="IPR036618">
    <property type="entry name" value="PtsI_HPr-bd_sf"/>
</dbReference>
<dbReference type="SUPFAM" id="SSF52009">
    <property type="entry name" value="Phosphohistidine domain"/>
    <property type="match status" value="1"/>
</dbReference>
<keyword evidence="6" id="KW-0813">Transport</keyword>
<keyword evidence="9 15" id="KW-0808">Transferase</keyword>
<dbReference type="GO" id="GO:0005737">
    <property type="term" value="C:cytoplasm"/>
    <property type="evidence" value="ECO:0007669"/>
    <property type="project" value="UniProtKB-SubCell"/>
</dbReference>
<dbReference type="SUPFAM" id="SSF47831">
    <property type="entry name" value="Enzyme I of the PEP:sugar phosphotransferase system HPr-binding (sub)domain"/>
    <property type="match status" value="1"/>
</dbReference>
<gene>
    <name evidence="15" type="primary">ptsP</name>
    <name evidence="15" type="ORF">D3M59_04405</name>
</gene>
<dbReference type="Gene3D" id="3.30.450.40">
    <property type="match status" value="1"/>
</dbReference>
<dbReference type="Pfam" id="PF05524">
    <property type="entry name" value="PEP-utilisers_N"/>
    <property type="match status" value="1"/>
</dbReference>
<dbReference type="OrthoDB" id="9765468at2"/>
<dbReference type="InterPro" id="IPR050499">
    <property type="entry name" value="PEP-utilizing_PTS_enzyme"/>
</dbReference>
<sequence length="754" mass="82937">MPLTAAASAREILTGLHEIMAKRGSAQAKLDKVVDLIADAMQSEVCSIYLLRDNALELSATHGLRQEAVHVTRLSMGEGLVGTIAEEGRVLNLAEAASHPSFAYRPETGEERFHSFAGVPIIRREQAIGVLAVQHAEPRRYDDVEIEAMQTVAMVLSELLASARLVDGSRSGRRDAGMQRMVGLKLVAGMGRGVAVFHQPRVVVEHTVAEDTEAERARVYSAFRRMREQIDNMTREAEFGTAGEHNEILETYKMFAYDEGWSRRINEAIDSGLTAEAAIERVQQRTRARMQDIDDPILKERMHDLEDLSNRLLRIVSGRMGTAAQTGLSKDAILIARNLGPAELLEYDRRRLKGVVLEEGSLTAHVTIVARAMGVPVVGRVADFRHIANEGDTILVDGDTGAVIVRPSRPISNAFDQRMAMSQKRRAEYATLKNLPAETRDGERLTLMVNAGLAEDASMLEVAGADGIGLFRTEFQFLVAATLPGRESQLKLYKSVLDAAGDKPVVFRTVDIGGDKALPYLSDEKDESENPAMGWRALRLSLERKALMKAQARALVEASAGKVLRVMFPMVSEPWEYEEARALFEEQIEWAQGAKRPLPARIEFGAMLEVPSLAEMLDLLLPRIDFLSIGTNDLTQFLFAADRSDPRLADRYDWLSPAILRFLRRVTAQANAAGVPVRVCGEMAGRPLEALALMGIGIESFSITPAAVGPVKAMIRSVDARAVRTKVEALLVKPPANMRKSLHDWAKRNGVALG</sequence>
<evidence type="ECO:0000256" key="1">
    <source>
        <dbReference type="ARBA" id="ARBA00000683"/>
    </source>
</evidence>
<dbReference type="NCBIfam" id="TIGR01417">
    <property type="entry name" value="PTS_I_fam"/>
    <property type="match status" value="1"/>
</dbReference>
<organism evidence="15 16">
    <name type="scientific">Sphingomonas edaphi</name>
    <dbReference type="NCBI Taxonomy" id="2315689"/>
    <lineage>
        <taxon>Bacteria</taxon>
        <taxon>Pseudomonadati</taxon>
        <taxon>Pseudomonadota</taxon>
        <taxon>Alphaproteobacteria</taxon>
        <taxon>Sphingomonadales</taxon>
        <taxon>Sphingomonadaceae</taxon>
        <taxon>Sphingomonas</taxon>
    </lineage>
</organism>
<keyword evidence="13" id="KW-0460">Magnesium</keyword>
<evidence type="ECO:0000313" key="16">
    <source>
        <dbReference type="Proteomes" id="UP000285023"/>
    </source>
</evidence>
<evidence type="ECO:0000256" key="2">
    <source>
        <dbReference type="ARBA" id="ARBA00001946"/>
    </source>
</evidence>
<reference evidence="15 16" key="1">
    <citation type="submission" date="2018-09" db="EMBL/GenBank/DDBJ databases">
        <title>Sphingomonas sp. DAC4.</title>
        <authorList>
            <person name="Seo T."/>
        </authorList>
    </citation>
    <scope>NUCLEOTIDE SEQUENCE [LARGE SCALE GENOMIC DNA]</scope>
    <source>
        <strain evidence="15 16">DAC4</strain>
    </source>
</reference>
<dbReference type="GO" id="GO:0016301">
    <property type="term" value="F:kinase activity"/>
    <property type="evidence" value="ECO:0007669"/>
    <property type="project" value="UniProtKB-KW"/>
</dbReference>
<evidence type="ECO:0000256" key="8">
    <source>
        <dbReference type="ARBA" id="ARBA00022597"/>
    </source>
</evidence>
<evidence type="ECO:0000256" key="12">
    <source>
        <dbReference type="ARBA" id="ARBA00022777"/>
    </source>
</evidence>
<dbReference type="InterPro" id="IPR029016">
    <property type="entry name" value="GAF-like_dom_sf"/>
</dbReference>
<evidence type="ECO:0000256" key="11">
    <source>
        <dbReference type="ARBA" id="ARBA00022723"/>
    </source>
</evidence>
<dbReference type="SUPFAM" id="SSF55781">
    <property type="entry name" value="GAF domain-like"/>
    <property type="match status" value="1"/>
</dbReference>
<dbReference type="Gene3D" id="1.10.274.10">
    <property type="entry name" value="PtsI, HPr-binding domain"/>
    <property type="match status" value="1"/>
</dbReference>
<dbReference type="SUPFAM" id="SSF51621">
    <property type="entry name" value="Phosphoenolpyruvate/pyruvate domain"/>
    <property type="match status" value="1"/>
</dbReference>
<keyword evidence="7" id="KW-0963">Cytoplasm</keyword>
<evidence type="ECO:0000313" key="15">
    <source>
        <dbReference type="EMBL" id="RIX32213.1"/>
    </source>
</evidence>
<keyword evidence="12" id="KW-0418">Kinase</keyword>
<evidence type="ECO:0000256" key="9">
    <source>
        <dbReference type="ARBA" id="ARBA00022679"/>
    </source>
</evidence>
<dbReference type="InterPro" id="IPR000121">
    <property type="entry name" value="PEP_util_C"/>
</dbReference>
<accession>A0A418Q317</accession>
<keyword evidence="16" id="KW-1185">Reference proteome</keyword>
<keyword evidence="8" id="KW-0762">Sugar transport</keyword>
<dbReference type="PRINTS" id="PR01736">
    <property type="entry name" value="PHPHTRNFRASE"/>
</dbReference>
<dbReference type="PROSITE" id="PS00742">
    <property type="entry name" value="PEP_ENZYMES_2"/>
    <property type="match status" value="1"/>
</dbReference>
<keyword evidence="10" id="KW-0598">Phosphotransferase system</keyword>
<evidence type="ECO:0000259" key="14">
    <source>
        <dbReference type="SMART" id="SM00065"/>
    </source>
</evidence>
<dbReference type="GO" id="GO:0008965">
    <property type="term" value="F:phosphoenolpyruvate-protein phosphotransferase activity"/>
    <property type="evidence" value="ECO:0007669"/>
    <property type="project" value="UniProtKB-EC"/>
</dbReference>
<comment type="cofactor">
    <cofactor evidence="2">
        <name>Mg(2+)</name>
        <dbReference type="ChEBI" id="CHEBI:18420"/>
    </cofactor>
</comment>
<dbReference type="PANTHER" id="PTHR46244">
    <property type="entry name" value="PHOSPHOENOLPYRUVATE-PROTEIN PHOSPHOTRANSFERASE"/>
    <property type="match status" value="1"/>
</dbReference>
<dbReference type="InterPro" id="IPR023151">
    <property type="entry name" value="PEP_util_CS"/>
</dbReference>
<keyword evidence="15" id="KW-0670">Pyruvate</keyword>
<dbReference type="AlphaFoldDB" id="A0A418Q317"/>
<name>A0A418Q317_9SPHN</name>
<evidence type="ECO:0000256" key="3">
    <source>
        <dbReference type="ARBA" id="ARBA00004496"/>
    </source>
</evidence>
<dbReference type="Pfam" id="PF00391">
    <property type="entry name" value="PEP-utilizers"/>
    <property type="match status" value="1"/>
</dbReference>
<dbReference type="Pfam" id="PF02896">
    <property type="entry name" value="PEP-utilizers_C"/>
    <property type="match status" value="1"/>
</dbReference>
<proteinExistence type="inferred from homology"/>
<dbReference type="InterPro" id="IPR015813">
    <property type="entry name" value="Pyrv/PenolPyrv_kinase-like_dom"/>
</dbReference>
<dbReference type="Gene3D" id="3.20.20.60">
    <property type="entry name" value="Phosphoenolpyruvate-binding domains"/>
    <property type="match status" value="1"/>
</dbReference>
<dbReference type="GO" id="GO:0046872">
    <property type="term" value="F:metal ion binding"/>
    <property type="evidence" value="ECO:0007669"/>
    <property type="project" value="UniProtKB-KW"/>
</dbReference>
<dbReference type="Proteomes" id="UP000285023">
    <property type="component" value="Unassembled WGS sequence"/>
</dbReference>